<dbReference type="EMBL" id="FNBL01000018">
    <property type="protein sequence ID" value="SDG38346.1"/>
    <property type="molecule type" value="Genomic_DNA"/>
</dbReference>
<organism evidence="4 5">
    <name type="scientific">Celeribacter baekdonensis</name>
    <dbReference type="NCBI Taxonomy" id="875171"/>
    <lineage>
        <taxon>Bacteria</taxon>
        <taxon>Pseudomonadati</taxon>
        <taxon>Pseudomonadota</taxon>
        <taxon>Alphaproteobacteria</taxon>
        <taxon>Rhodobacterales</taxon>
        <taxon>Roseobacteraceae</taxon>
        <taxon>Celeribacter</taxon>
    </lineage>
</organism>
<dbReference type="PANTHER" id="PTHR32305">
    <property type="match status" value="1"/>
</dbReference>
<keyword evidence="1" id="KW-0677">Repeat</keyword>
<dbReference type="Gene3D" id="2.180.10.10">
    <property type="entry name" value="RHS repeat-associated core"/>
    <property type="match status" value="1"/>
</dbReference>
<feature type="domain" description="Tox-ART-HYD1" evidence="2">
    <location>
        <begin position="226"/>
        <end position="325"/>
    </location>
</feature>
<dbReference type="InterPro" id="IPR022385">
    <property type="entry name" value="Rhs_assc_core"/>
</dbReference>
<dbReference type="InterPro" id="IPR028920">
    <property type="entry name" value="Tox-ART-HYD1_dom"/>
</dbReference>
<protein>
    <submittedName>
        <fullName evidence="4">RHS repeat-associated core domain-containing protein</fullName>
    </submittedName>
</protein>
<dbReference type="AlphaFoldDB" id="A0A1G7TSM1"/>
<sequence length="334" mass="35670">MNGAVEYLHKDQLGSVKLITAADGSLVKTSSYAPFGEAFDEMLSLTRADETKGFIGERYDADAGLQYLNARYYDPRLGLFIQPDWLDPIQPGVGLNRYSYSANDPVNLSDPGGNLFKEIGEFLGSVADGMKLGLSKGTAGALSEISATPNTPENTPMGYAMANAGAKLDHFLGIDHWSSRVGIDSSVFDSGHHTQSVTASGVSAAEIPTAMTDIDNFSLRGKTIFYHYTDDAGLAGILSSQSLLPSTIAANPKDARYGNGQYVTDIIPGTRSNASLSQTFIRNRFQGQKFKNFVAIDITGLPVVNGRPHVYVIPNDAPLPLAGRIVAAGPNNLE</sequence>
<gene>
    <name evidence="4" type="ORF">SAMN04488117_11859</name>
</gene>
<evidence type="ECO:0000259" key="3">
    <source>
        <dbReference type="Pfam" id="PF25023"/>
    </source>
</evidence>
<evidence type="ECO:0000259" key="2">
    <source>
        <dbReference type="Pfam" id="PF15633"/>
    </source>
</evidence>
<proteinExistence type="predicted"/>
<dbReference type="PANTHER" id="PTHR32305:SF15">
    <property type="entry name" value="PROTEIN RHSA-RELATED"/>
    <property type="match status" value="1"/>
</dbReference>
<reference evidence="4 5" key="1">
    <citation type="submission" date="2016-10" db="EMBL/GenBank/DDBJ databases">
        <authorList>
            <person name="de Groot N.N."/>
        </authorList>
    </citation>
    <scope>NUCLEOTIDE SEQUENCE [LARGE SCALE GENOMIC DNA]</scope>
    <source>
        <strain evidence="4 5">DSM 27375</strain>
    </source>
</reference>
<dbReference type="NCBIfam" id="TIGR03696">
    <property type="entry name" value="Rhs_assc_core"/>
    <property type="match status" value="1"/>
</dbReference>
<evidence type="ECO:0000256" key="1">
    <source>
        <dbReference type="ARBA" id="ARBA00022737"/>
    </source>
</evidence>
<name>A0A1G7TSM1_9RHOB</name>
<dbReference type="InterPro" id="IPR056823">
    <property type="entry name" value="TEN-like_YD-shell"/>
</dbReference>
<dbReference type="Pfam" id="PF25023">
    <property type="entry name" value="TEN_YD-shell"/>
    <property type="match status" value="1"/>
</dbReference>
<dbReference type="Pfam" id="PF15633">
    <property type="entry name" value="Tox-ART-HYD1"/>
    <property type="match status" value="1"/>
</dbReference>
<dbReference type="Proteomes" id="UP000182284">
    <property type="component" value="Unassembled WGS sequence"/>
</dbReference>
<evidence type="ECO:0000313" key="5">
    <source>
        <dbReference type="Proteomes" id="UP000182284"/>
    </source>
</evidence>
<dbReference type="InterPro" id="IPR050708">
    <property type="entry name" value="T6SS_VgrG/RHS"/>
</dbReference>
<accession>A0A1G7TSM1</accession>
<evidence type="ECO:0000313" key="4">
    <source>
        <dbReference type="EMBL" id="SDG38346.1"/>
    </source>
</evidence>
<feature type="domain" description="Teneurin-like YD-shell" evidence="3">
    <location>
        <begin position="7"/>
        <end position="106"/>
    </location>
</feature>